<dbReference type="Gene3D" id="3.10.129.10">
    <property type="entry name" value="Hotdog Thioesterase"/>
    <property type="match status" value="1"/>
</dbReference>
<evidence type="ECO:0000313" key="1">
    <source>
        <dbReference type="EMBL" id="SVB74377.1"/>
    </source>
</evidence>
<accession>A0A382GIC8</accession>
<proteinExistence type="predicted"/>
<feature type="non-terminal residue" evidence="1">
    <location>
        <position position="35"/>
    </location>
</feature>
<sequence length="35" mass="4312">MIEITSDWFETYRSVVLPKHCDHYGHMNVRFYAQH</sequence>
<dbReference type="InterPro" id="IPR029069">
    <property type="entry name" value="HotDog_dom_sf"/>
</dbReference>
<dbReference type="AlphaFoldDB" id="A0A382GIC8"/>
<organism evidence="1">
    <name type="scientific">marine metagenome</name>
    <dbReference type="NCBI Taxonomy" id="408172"/>
    <lineage>
        <taxon>unclassified sequences</taxon>
        <taxon>metagenomes</taxon>
        <taxon>ecological metagenomes</taxon>
    </lineage>
</organism>
<protein>
    <recommendedName>
        <fullName evidence="2">Thioesterase domain-containing protein</fullName>
    </recommendedName>
</protein>
<reference evidence="1" key="1">
    <citation type="submission" date="2018-05" db="EMBL/GenBank/DDBJ databases">
        <authorList>
            <person name="Lanie J.A."/>
            <person name="Ng W.-L."/>
            <person name="Kazmierczak K.M."/>
            <person name="Andrzejewski T.M."/>
            <person name="Davidsen T.M."/>
            <person name="Wayne K.J."/>
            <person name="Tettelin H."/>
            <person name="Glass J.I."/>
            <person name="Rusch D."/>
            <person name="Podicherti R."/>
            <person name="Tsui H.-C.T."/>
            <person name="Winkler M.E."/>
        </authorList>
    </citation>
    <scope>NUCLEOTIDE SEQUENCE</scope>
</reference>
<dbReference type="EMBL" id="UINC01055468">
    <property type="protein sequence ID" value="SVB74377.1"/>
    <property type="molecule type" value="Genomic_DNA"/>
</dbReference>
<evidence type="ECO:0008006" key="2">
    <source>
        <dbReference type="Google" id="ProtNLM"/>
    </source>
</evidence>
<gene>
    <name evidence="1" type="ORF">METZ01_LOCUS227231</name>
</gene>
<name>A0A382GIC8_9ZZZZ</name>
<dbReference type="SUPFAM" id="SSF54637">
    <property type="entry name" value="Thioesterase/thiol ester dehydrase-isomerase"/>
    <property type="match status" value="1"/>
</dbReference>